<gene>
    <name evidence="1" type="ORF">AQI70_35155</name>
</gene>
<dbReference type="Proteomes" id="UP000054024">
    <property type="component" value="Unassembled WGS sequence"/>
</dbReference>
<protein>
    <submittedName>
        <fullName evidence="1">Uncharacterized protein</fullName>
    </submittedName>
</protein>
<comment type="caution">
    <text evidence="1">The sequence shown here is derived from an EMBL/GenBank/DDBJ whole genome shotgun (WGS) entry which is preliminary data.</text>
</comment>
<evidence type="ECO:0000313" key="2">
    <source>
        <dbReference type="Proteomes" id="UP000054024"/>
    </source>
</evidence>
<proteinExistence type="predicted"/>
<evidence type="ECO:0000313" key="1">
    <source>
        <dbReference type="EMBL" id="KUM67701.1"/>
    </source>
</evidence>
<organism evidence="1 2">
    <name type="scientific">Streptomyces curacoi</name>
    <dbReference type="NCBI Taxonomy" id="146536"/>
    <lineage>
        <taxon>Bacteria</taxon>
        <taxon>Bacillati</taxon>
        <taxon>Actinomycetota</taxon>
        <taxon>Actinomycetes</taxon>
        <taxon>Kitasatosporales</taxon>
        <taxon>Streptomycetaceae</taxon>
        <taxon>Streptomyces</taxon>
    </lineage>
</organism>
<reference evidence="1 2" key="1">
    <citation type="submission" date="2015-10" db="EMBL/GenBank/DDBJ databases">
        <title>Draft genome sequence of Streptomyces curacoi DSM 40107, type strain for the species Streptomyces curacoi.</title>
        <authorList>
            <person name="Ruckert C."/>
            <person name="Winkler A."/>
            <person name="Kalinowski J."/>
            <person name="Kampfer P."/>
            <person name="Glaeser S."/>
        </authorList>
    </citation>
    <scope>NUCLEOTIDE SEQUENCE [LARGE SCALE GENOMIC DNA]</scope>
    <source>
        <strain evidence="1 2">DSM 40107</strain>
    </source>
</reference>
<name>A0A117NUJ7_9ACTN</name>
<accession>A0A117NUJ7</accession>
<keyword evidence="2" id="KW-1185">Reference proteome</keyword>
<dbReference type="AlphaFoldDB" id="A0A117NUJ7"/>
<sequence>MYWLVRIFTATSWNPVEWLVEALMEREKKRPGKPFHGGWNSMAGHLARGLVPRTKNPASQVALVMQVTDRRLQIVYVSRVRSLTGQPGLVEAGWATDIRNVTWIRDRSDVAGGDHEIGFVDGSWCTVRFWGEGWSRMSDAFPLRLSHLDPVPYTG</sequence>
<dbReference type="EMBL" id="LMWJ01000034">
    <property type="protein sequence ID" value="KUM67701.1"/>
    <property type="molecule type" value="Genomic_DNA"/>
</dbReference>